<dbReference type="HOGENOM" id="CLU_1955781_0_0_9"/>
<name>A0A0E2H2N6_9FIRM</name>
<proteinExistence type="predicted"/>
<dbReference type="EMBL" id="AGYR01000070">
    <property type="protein sequence ID" value="ENZ07001.1"/>
    <property type="molecule type" value="Genomic_DNA"/>
</dbReference>
<dbReference type="PATRIC" id="fig|999408.3.peg.5732"/>
<dbReference type="Proteomes" id="UP000013085">
    <property type="component" value="Unassembled WGS sequence"/>
</dbReference>
<evidence type="ECO:0000313" key="1">
    <source>
        <dbReference type="EMBL" id="ENZ07001.1"/>
    </source>
</evidence>
<dbReference type="AlphaFoldDB" id="A0A0E2H2N6"/>
<organism evidence="1 2">
    <name type="scientific">[Clostridium] clostridioforme 90A8</name>
    <dbReference type="NCBI Taxonomy" id="999408"/>
    <lineage>
        <taxon>Bacteria</taxon>
        <taxon>Bacillati</taxon>
        <taxon>Bacillota</taxon>
        <taxon>Clostridia</taxon>
        <taxon>Lachnospirales</taxon>
        <taxon>Lachnospiraceae</taxon>
        <taxon>Enterocloster</taxon>
    </lineage>
</organism>
<protein>
    <submittedName>
        <fullName evidence="1">Uncharacterized protein</fullName>
    </submittedName>
</protein>
<comment type="caution">
    <text evidence="1">The sequence shown here is derived from an EMBL/GenBank/DDBJ whole genome shotgun (WGS) entry which is preliminary data.</text>
</comment>
<reference evidence="1 2" key="1">
    <citation type="submission" date="2013-01" db="EMBL/GenBank/DDBJ databases">
        <title>The Genome Sequence of Clostridium clostridioforme 90A8.</title>
        <authorList>
            <consortium name="The Broad Institute Genome Sequencing Platform"/>
            <person name="Earl A."/>
            <person name="Ward D."/>
            <person name="Feldgarden M."/>
            <person name="Gevers D."/>
            <person name="Courvalin P."/>
            <person name="Lambert T."/>
            <person name="Walker B."/>
            <person name="Young S.K."/>
            <person name="Zeng Q."/>
            <person name="Gargeya S."/>
            <person name="Fitzgerald M."/>
            <person name="Haas B."/>
            <person name="Abouelleil A."/>
            <person name="Alvarado L."/>
            <person name="Arachchi H.M."/>
            <person name="Berlin A.M."/>
            <person name="Chapman S.B."/>
            <person name="Dewar J."/>
            <person name="Goldberg J."/>
            <person name="Griggs A."/>
            <person name="Gujja S."/>
            <person name="Hansen M."/>
            <person name="Howarth C."/>
            <person name="Imamovic A."/>
            <person name="Larimer J."/>
            <person name="McCowan C."/>
            <person name="Murphy C."/>
            <person name="Neiman D."/>
            <person name="Pearson M."/>
            <person name="Priest M."/>
            <person name="Roberts A."/>
            <person name="Saif S."/>
            <person name="Shea T."/>
            <person name="Sisk P."/>
            <person name="Sykes S."/>
            <person name="Wortman J."/>
            <person name="Nusbaum C."/>
            <person name="Birren B."/>
        </authorList>
    </citation>
    <scope>NUCLEOTIDE SEQUENCE [LARGE SCALE GENOMIC DNA]</scope>
    <source>
        <strain evidence="1 2">90A8</strain>
    </source>
</reference>
<dbReference type="RefSeq" id="WP_002594755.1">
    <property type="nucleotide sequence ID" value="NZ_KB850995.1"/>
</dbReference>
<sequence>MQKELLYLEELYLSEKELVKKYTSDTLPNSPKTGYEKEWSQAYERADMLMKIMKLIQREMKALCKTDKCRLEYIIDKLLNESATAHICGTADSAEVTIVDGIERKIIATLKTRIALGDCLLIDEFHFY</sequence>
<accession>A0A0E2H2N6</accession>
<evidence type="ECO:0000313" key="2">
    <source>
        <dbReference type="Proteomes" id="UP000013085"/>
    </source>
</evidence>
<gene>
    <name evidence="1" type="ORF">HMPREF1090_05343</name>
</gene>